<dbReference type="PRINTS" id="PR00405">
    <property type="entry name" value="REVINTRACTNG"/>
</dbReference>
<feature type="region of interest" description="Disordered" evidence="14">
    <location>
        <begin position="785"/>
        <end position="941"/>
    </location>
</feature>
<keyword evidence="9" id="KW-0175">Coiled coil</keyword>
<dbReference type="Pfam" id="PF01412">
    <property type="entry name" value="ArfGap"/>
    <property type="match status" value="1"/>
</dbReference>
<dbReference type="Pfam" id="PF00169">
    <property type="entry name" value="PH"/>
    <property type="match status" value="1"/>
</dbReference>
<evidence type="ECO:0000256" key="9">
    <source>
        <dbReference type="ARBA" id="ARBA00023054"/>
    </source>
</evidence>
<organism evidence="17 18">
    <name type="scientific">Meleagris gallopavo</name>
    <name type="common">Wild turkey</name>
    <dbReference type="NCBI Taxonomy" id="9103"/>
    <lineage>
        <taxon>Eukaryota</taxon>
        <taxon>Metazoa</taxon>
        <taxon>Chordata</taxon>
        <taxon>Craniata</taxon>
        <taxon>Vertebrata</taxon>
        <taxon>Euteleostomi</taxon>
        <taxon>Archelosauria</taxon>
        <taxon>Archosauria</taxon>
        <taxon>Dinosauria</taxon>
        <taxon>Saurischia</taxon>
        <taxon>Theropoda</taxon>
        <taxon>Coelurosauria</taxon>
        <taxon>Aves</taxon>
        <taxon>Neognathae</taxon>
        <taxon>Galloanserae</taxon>
        <taxon>Galliformes</taxon>
        <taxon>Phasianidae</taxon>
        <taxon>Meleagridinae</taxon>
        <taxon>Meleagris</taxon>
    </lineage>
</organism>
<evidence type="ECO:0000256" key="1">
    <source>
        <dbReference type="ARBA" id="ARBA00004496"/>
    </source>
</evidence>
<dbReference type="InterPro" id="IPR036770">
    <property type="entry name" value="Ankyrin_rpt-contain_sf"/>
</dbReference>
<dbReference type="InterPro" id="IPR027267">
    <property type="entry name" value="AH/BAR_dom_sf"/>
</dbReference>
<dbReference type="CDD" id="cd17900">
    <property type="entry name" value="ArfGap_ASAP3"/>
    <property type="match status" value="1"/>
</dbReference>
<dbReference type="InterPro" id="IPR037278">
    <property type="entry name" value="ARFGAP/RecO"/>
</dbReference>
<dbReference type="SUPFAM" id="SSF103657">
    <property type="entry name" value="BAR/IMD domain-like"/>
    <property type="match status" value="1"/>
</dbReference>
<dbReference type="InterPro" id="IPR047006">
    <property type="entry name" value="ASAP3_ArfGap"/>
</dbReference>
<dbReference type="GO" id="GO:0005096">
    <property type="term" value="F:GTPase activator activity"/>
    <property type="evidence" value="ECO:0007669"/>
    <property type="project" value="InterPro"/>
</dbReference>
<evidence type="ECO:0000256" key="7">
    <source>
        <dbReference type="ARBA" id="ARBA00022833"/>
    </source>
</evidence>
<keyword evidence="3" id="KW-0963">Cytoplasm</keyword>
<dbReference type="InParanoid" id="A0A803YPD9"/>
<dbReference type="GO" id="GO:0005737">
    <property type="term" value="C:cytoplasm"/>
    <property type="evidence" value="ECO:0007669"/>
    <property type="project" value="UniProtKB-SubCell"/>
</dbReference>
<feature type="compositionally biased region" description="Pro residues" evidence="14">
    <location>
        <begin position="753"/>
        <end position="764"/>
    </location>
</feature>
<evidence type="ECO:0000259" key="15">
    <source>
        <dbReference type="PROSITE" id="PS50003"/>
    </source>
</evidence>
<dbReference type="Gene3D" id="2.30.30.40">
    <property type="entry name" value="SH3 Domains"/>
    <property type="match status" value="1"/>
</dbReference>
<dbReference type="Gene3D" id="1.20.1270.60">
    <property type="entry name" value="Arfaptin homology (AH) domain/BAR domain"/>
    <property type="match status" value="1"/>
</dbReference>
<dbReference type="InterPro" id="IPR036028">
    <property type="entry name" value="SH3-like_dom_sf"/>
</dbReference>
<dbReference type="Gene3D" id="1.25.40.950">
    <property type="match status" value="1"/>
</dbReference>
<accession>A0A803YPD9</accession>
<dbReference type="SMART" id="SM00248">
    <property type="entry name" value="ANK"/>
    <property type="match status" value="2"/>
</dbReference>
<dbReference type="GO" id="GO:0051492">
    <property type="term" value="P:regulation of stress fiber assembly"/>
    <property type="evidence" value="ECO:0007669"/>
    <property type="project" value="TreeGrafter"/>
</dbReference>
<dbReference type="InterPro" id="IPR001452">
    <property type="entry name" value="SH3_domain"/>
</dbReference>
<keyword evidence="6 13" id="KW-0863">Zinc-finger</keyword>
<dbReference type="PROSITE" id="PS50003">
    <property type="entry name" value="PH_DOMAIN"/>
    <property type="match status" value="1"/>
</dbReference>
<protein>
    <recommendedName>
        <fullName evidence="11">Arf-GAP with SH3 domain, ANK repeat and PH domain-containing protein 3</fullName>
    </recommendedName>
    <alternativeName>
        <fullName evidence="12">Development and differentiation-enhancing factor-like 1</fullName>
    </alternativeName>
</protein>
<comment type="function">
    <text evidence="10">Promotes cell proliferation.</text>
</comment>
<dbReference type="Gene3D" id="1.25.40.20">
    <property type="entry name" value="Ankyrin repeat-containing domain"/>
    <property type="match status" value="1"/>
</dbReference>
<evidence type="ECO:0000256" key="4">
    <source>
        <dbReference type="ARBA" id="ARBA00022723"/>
    </source>
</evidence>
<name>A0A803YPD9_MELGA</name>
<evidence type="ECO:0000256" key="6">
    <source>
        <dbReference type="ARBA" id="ARBA00022771"/>
    </source>
</evidence>
<dbReference type="SUPFAM" id="SSF57863">
    <property type="entry name" value="ArfGap/RecO-like zinc finger"/>
    <property type="match status" value="1"/>
</dbReference>
<evidence type="ECO:0000256" key="8">
    <source>
        <dbReference type="ARBA" id="ARBA00023043"/>
    </source>
</evidence>
<dbReference type="Gene3D" id="1.10.220.150">
    <property type="entry name" value="Arf GTPase activating protein"/>
    <property type="match status" value="1"/>
</dbReference>
<dbReference type="FunFam" id="1.20.1270.60:FF:000036">
    <property type="entry name" value="Arf-GAP with SH3 domain, ANK repeat and PH domain-containing protein 3"/>
    <property type="match status" value="1"/>
</dbReference>
<evidence type="ECO:0000313" key="17">
    <source>
        <dbReference type="Ensembl" id="ENSMGAP00000033637.1"/>
    </source>
</evidence>
<dbReference type="InterPro" id="IPR004148">
    <property type="entry name" value="BAR_dom"/>
</dbReference>
<evidence type="ECO:0000256" key="13">
    <source>
        <dbReference type="PROSITE-ProRule" id="PRU00288"/>
    </source>
</evidence>
<dbReference type="PANTHER" id="PTHR45854:SF1">
    <property type="entry name" value="ARF-GAP WITH SH3 DOMAIN, ANK REPEAT AND PH DOMAIN-CONTAINING PROTEIN 3"/>
    <property type="match status" value="1"/>
</dbReference>
<dbReference type="Pfam" id="PF07653">
    <property type="entry name" value="SH3_2"/>
    <property type="match status" value="1"/>
</dbReference>
<keyword evidence="18" id="KW-1185">Reference proteome</keyword>
<dbReference type="GO" id="GO:0001726">
    <property type="term" value="C:ruffle"/>
    <property type="evidence" value="ECO:0007669"/>
    <property type="project" value="TreeGrafter"/>
</dbReference>
<feature type="domain" description="Arf-GAP" evidence="16">
    <location>
        <begin position="435"/>
        <end position="557"/>
    </location>
</feature>
<dbReference type="PROSITE" id="PS50115">
    <property type="entry name" value="ARFGAP"/>
    <property type="match status" value="1"/>
</dbReference>
<reference evidence="17" key="2">
    <citation type="submission" date="2025-08" db="UniProtKB">
        <authorList>
            <consortium name="Ensembl"/>
        </authorList>
    </citation>
    <scope>IDENTIFICATION</scope>
</reference>
<keyword evidence="7" id="KW-0862">Zinc</keyword>
<evidence type="ECO:0000256" key="3">
    <source>
        <dbReference type="ARBA" id="ARBA00022490"/>
    </source>
</evidence>
<dbReference type="SUPFAM" id="SSF50044">
    <property type="entry name" value="SH3-domain"/>
    <property type="match status" value="1"/>
</dbReference>
<reference evidence="17" key="3">
    <citation type="submission" date="2025-09" db="UniProtKB">
        <authorList>
            <consortium name="Ensembl"/>
        </authorList>
    </citation>
    <scope>IDENTIFICATION</scope>
</reference>
<keyword evidence="4" id="KW-0479">Metal-binding</keyword>
<feature type="region of interest" description="Disordered" evidence="14">
    <location>
        <begin position="724"/>
        <end position="767"/>
    </location>
</feature>
<keyword evidence="2" id="KW-0728">SH3 domain</keyword>
<comment type="subcellular location">
    <subcellularLocation>
        <location evidence="1">Cytoplasm</location>
    </subcellularLocation>
</comment>
<dbReference type="InterPro" id="IPR001164">
    <property type="entry name" value="ArfGAP_dom"/>
</dbReference>
<evidence type="ECO:0000256" key="14">
    <source>
        <dbReference type="SAM" id="MobiDB-lite"/>
    </source>
</evidence>
<keyword evidence="5" id="KW-0677">Repeat</keyword>
<dbReference type="InterPro" id="IPR038508">
    <property type="entry name" value="ArfGAP_dom_sf"/>
</dbReference>
<dbReference type="InterPro" id="IPR002110">
    <property type="entry name" value="Ankyrin_rpt"/>
</dbReference>
<dbReference type="FunFam" id="1.25.40.20:FF:000006">
    <property type="entry name" value="Arf-GAP with SH3 domain, ANK repeat and PH domain-containing protein 2"/>
    <property type="match status" value="1"/>
</dbReference>
<dbReference type="GeneTree" id="ENSGT00940000161085"/>
<evidence type="ECO:0000256" key="10">
    <source>
        <dbReference type="ARBA" id="ARBA00054302"/>
    </source>
</evidence>
<dbReference type="InterPro" id="IPR043593">
    <property type="entry name" value="ASAP"/>
</dbReference>
<feature type="domain" description="PH" evidence="15">
    <location>
        <begin position="312"/>
        <end position="404"/>
    </location>
</feature>
<dbReference type="SUPFAM" id="SSF50729">
    <property type="entry name" value="PH domain-like"/>
    <property type="match status" value="1"/>
</dbReference>
<dbReference type="SMART" id="SM00233">
    <property type="entry name" value="PH"/>
    <property type="match status" value="1"/>
</dbReference>
<keyword evidence="8" id="KW-0040">ANK repeat</keyword>
<dbReference type="FunFam" id="2.30.29.30:FF:000012">
    <property type="entry name" value="Arf-GAP with SH3 domain, ANK repeat and PH domain-containing protein 2"/>
    <property type="match status" value="1"/>
</dbReference>
<dbReference type="GO" id="GO:0005925">
    <property type="term" value="C:focal adhesion"/>
    <property type="evidence" value="ECO:0007669"/>
    <property type="project" value="TreeGrafter"/>
</dbReference>
<dbReference type="GO" id="GO:0008270">
    <property type="term" value="F:zinc ion binding"/>
    <property type="evidence" value="ECO:0007669"/>
    <property type="project" value="UniProtKB-KW"/>
</dbReference>
<dbReference type="Bgee" id="ENSMGAG00000001477">
    <property type="expression patterns" value="Expressed in testis and 17 other cell types or tissues"/>
</dbReference>
<dbReference type="SMART" id="SM00105">
    <property type="entry name" value="ArfGap"/>
    <property type="match status" value="1"/>
</dbReference>
<dbReference type="Proteomes" id="UP000001645">
    <property type="component" value="Chromosome 25"/>
</dbReference>
<dbReference type="InterPro" id="IPR011993">
    <property type="entry name" value="PH-like_dom_sf"/>
</dbReference>
<evidence type="ECO:0000256" key="2">
    <source>
        <dbReference type="ARBA" id="ARBA00022443"/>
    </source>
</evidence>
<dbReference type="InterPro" id="IPR037844">
    <property type="entry name" value="PH_ASAP"/>
</dbReference>
<sequence>GCSILSTDPALLGASCPHAAPTPLGSTPRLTGFGTLLSQSLDGDQAILQRIRKYVKAIHVSGLTHVENEEQYSEALENFGNNHLSQNNHELSTGFLNLAVFTREVTALFKNLCPHLGHCLGATGSLPVPSSPLRAAVPSLLLPQDSKKQIEKAWKDYETKVGKMEKEKERARLAGVIQAEPSAAEVAEDTQKERRLFQLHMCEYLLKASESQMKQGPDFLQSLIKFFHAQHNFFQDGWKAAQNLYPFIEKLAVSLHSLHQAQEEEVKQLTQTRDALRSILQLESKEVRENLSRKNSGSGYSIHQHQGNKQYGTEKSGFLYKKSDGIRKVWQKRKCGVKYGCLTISHSTINRPPVKLNLLTCQVRPHAEEKKCFDLVTHNRTYHFQAEDEQECVVWVSVLQNSKDEALSNAFKGEPNGGAASAGSGADGSVQELTKLVISEVKNMPGNKQCCDCGAPDPTWLSTNLGILTCIECSGIHRELGVHYSRIQSLTLDVLSTSELLLAVSIGNTRFNEIMEATLPTQDCPKPSAGSDMSARKEFIVAKYMERRFVQRGGASEPHRLRDAIHNRDLLALLQAFAEGHDLAKPLASPEGELALHMAVRCADRSSLPLVDFIIQNGGMLDRVTQDGNTALHYGALYNQPNCIKLLLKGCSPHPLCVVNAAGETALDVARRLKHSECEELLEQAQAGKLSLQVHVDYDWEPPQEYTYDSEDELEEKVAVMGGREGRPCGHSSGMEWGAGRGRSFKGPSPLAASPPPACPPPPRWSCAGMDITNQTYESILVASRPAPRRAHSEELPPPLPLKNPTRGGPRSKHSPTGESELGGGTGRCRAASLAAPITSPSRPRCVPPTPERPELPRQTSEPHFAGLTETPAPRSLSSSSSSSSCSAGALEGTAVPPPAASTRSPPEARRAAYWETHPPPEPRGPHTQQGAPRAHAPTLRSGRCHNLWGREGDHRGYNIWGSILAALFCGWRDWGGSHLMWMWGGGAAAPSPSLTPFLVQAKGRQKRVKAVVDCKGDKARELTFSKGEVIVVTREEDEQSWVSTACHGPPRSAVLAFPSFWSMLLADARSRGVTWTMALSL</sequence>
<feature type="compositionally biased region" description="Low complexity" evidence="14">
    <location>
        <begin position="876"/>
        <end position="887"/>
    </location>
</feature>
<dbReference type="Pfam" id="PF16746">
    <property type="entry name" value="BAR_3"/>
    <property type="match status" value="1"/>
</dbReference>
<evidence type="ECO:0000256" key="5">
    <source>
        <dbReference type="ARBA" id="ARBA00022737"/>
    </source>
</evidence>
<reference evidence="17 18" key="1">
    <citation type="journal article" date="2010" name="PLoS Biol.">
        <title>Multi-platform next-generation sequencing of the domestic turkey (Meleagris gallopavo): genome assembly and analysis.</title>
        <authorList>
            <person name="Dalloul R.A."/>
            <person name="Long J.A."/>
            <person name="Zimin A.V."/>
            <person name="Aslam L."/>
            <person name="Beal K."/>
            <person name="Blomberg L.A."/>
            <person name="Bouffard P."/>
            <person name="Burt D.W."/>
            <person name="Crasta O."/>
            <person name="Crooijmans R.P."/>
            <person name="Cooper K."/>
            <person name="Coulombe R.A."/>
            <person name="De S."/>
            <person name="Delany M.E."/>
            <person name="Dodgson J.B."/>
            <person name="Dong J.J."/>
            <person name="Evans C."/>
            <person name="Frederickson K.M."/>
            <person name="Flicek P."/>
            <person name="Florea L."/>
            <person name="Folkerts O."/>
            <person name="Groenen M.A."/>
            <person name="Harkins T.T."/>
            <person name="Herrero J."/>
            <person name="Hoffmann S."/>
            <person name="Megens H.J."/>
            <person name="Jiang A."/>
            <person name="de Jong P."/>
            <person name="Kaiser P."/>
            <person name="Kim H."/>
            <person name="Kim K.W."/>
            <person name="Kim S."/>
            <person name="Langenberger D."/>
            <person name="Lee M.K."/>
            <person name="Lee T."/>
            <person name="Mane S."/>
            <person name="Marcais G."/>
            <person name="Marz M."/>
            <person name="McElroy A.P."/>
            <person name="Modise T."/>
            <person name="Nefedov M."/>
            <person name="Notredame C."/>
            <person name="Paton I.R."/>
            <person name="Payne W.S."/>
            <person name="Pertea G."/>
            <person name="Prickett D."/>
            <person name="Puiu D."/>
            <person name="Qioa D."/>
            <person name="Raineri E."/>
            <person name="Ruffier M."/>
            <person name="Salzberg S.L."/>
            <person name="Schatz M.C."/>
            <person name="Scheuring C."/>
            <person name="Schmidt C.J."/>
            <person name="Schroeder S."/>
            <person name="Searle S.M."/>
            <person name="Smith E.J."/>
            <person name="Smith J."/>
            <person name="Sonstegard T.S."/>
            <person name="Stadler P.F."/>
            <person name="Tafer H."/>
            <person name="Tu Z.J."/>
            <person name="Van Tassell C.P."/>
            <person name="Vilella A.J."/>
            <person name="Williams K.P."/>
            <person name="Yorke J.A."/>
            <person name="Zhang L."/>
            <person name="Zhang H.B."/>
            <person name="Zhang X."/>
            <person name="Zhang Y."/>
            <person name="Reed K.M."/>
        </authorList>
    </citation>
    <scope>NUCLEOTIDE SEQUENCE [LARGE SCALE GENOMIC DNA]</scope>
</reference>
<dbReference type="SUPFAM" id="SSF48403">
    <property type="entry name" value="Ankyrin repeat"/>
    <property type="match status" value="1"/>
</dbReference>
<dbReference type="AlphaFoldDB" id="A0A803YPD9"/>
<proteinExistence type="predicted"/>
<dbReference type="Ensembl" id="ENSMGAT00000031078.1">
    <property type="protein sequence ID" value="ENSMGAP00000033637.1"/>
    <property type="gene ID" value="ENSMGAG00000001477.2"/>
</dbReference>
<dbReference type="Pfam" id="PF12796">
    <property type="entry name" value="Ank_2"/>
    <property type="match status" value="1"/>
</dbReference>
<feature type="compositionally biased region" description="Basic and acidic residues" evidence="14">
    <location>
        <begin position="907"/>
        <end position="925"/>
    </location>
</feature>
<dbReference type="PANTHER" id="PTHR45854">
    <property type="entry name" value="ASAP FAMILY MEMBER"/>
    <property type="match status" value="1"/>
</dbReference>
<dbReference type="FunFam" id="1.10.220.150:FF:000002">
    <property type="entry name" value="arf-GAP with SH3 domain, ANK repeat and PH domain-containing protein 1"/>
    <property type="match status" value="1"/>
</dbReference>
<dbReference type="CDD" id="cd13251">
    <property type="entry name" value="PH_ASAP"/>
    <property type="match status" value="1"/>
</dbReference>
<evidence type="ECO:0000256" key="11">
    <source>
        <dbReference type="ARBA" id="ARBA00072373"/>
    </source>
</evidence>
<gene>
    <name evidence="17" type="primary">ASAP3</name>
</gene>
<dbReference type="InterPro" id="IPR001849">
    <property type="entry name" value="PH_domain"/>
</dbReference>
<evidence type="ECO:0000259" key="16">
    <source>
        <dbReference type="PROSITE" id="PS50115"/>
    </source>
</evidence>
<evidence type="ECO:0000313" key="18">
    <source>
        <dbReference type="Proteomes" id="UP000001645"/>
    </source>
</evidence>
<evidence type="ECO:0000256" key="12">
    <source>
        <dbReference type="ARBA" id="ARBA00075651"/>
    </source>
</evidence>
<dbReference type="Gene3D" id="2.30.29.30">
    <property type="entry name" value="Pleckstrin-homology domain (PH domain)/Phosphotyrosine-binding domain (PTB)"/>
    <property type="match status" value="1"/>
</dbReference>